<accession>A0ABY4Q9T4</accession>
<organism evidence="2 3">
    <name type="scientific">Streptomyces durmitorensis</name>
    <dbReference type="NCBI Taxonomy" id="319947"/>
    <lineage>
        <taxon>Bacteria</taxon>
        <taxon>Bacillati</taxon>
        <taxon>Actinomycetota</taxon>
        <taxon>Actinomycetes</taxon>
        <taxon>Kitasatosporales</taxon>
        <taxon>Streptomycetaceae</taxon>
        <taxon>Streptomyces</taxon>
    </lineage>
</organism>
<gene>
    <name evidence="2" type="ORF">M4V62_43500</name>
</gene>
<name>A0ABY4Q9T4_9ACTN</name>
<reference evidence="2 3" key="1">
    <citation type="submission" date="2022-05" db="EMBL/GenBank/DDBJ databases">
        <authorList>
            <person name="Zhou X."/>
            <person name="Li K."/>
            <person name="Man Y."/>
        </authorList>
    </citation>
    <scope>NUCLEOTIDE SEQUENCE [LARGE SCALE GENOMIC DNA]</scope>
    <source>
        <strain evidence="2 3">MS405</strain>
        <plasmid evidence="2 3">p1</plasmid>
    </source>
</reference>
<feature type="domain" description="A-factor biosynthesis hotdog" evidence="1">
    <location>
        <begin position="10"/>
        <end position="90"/>
    </location>
</feature>
<proteinExistence type="predicted"/>
<dbReference type="RefSeq" id="WP_249593304.1">
    <property type="nucleotide sequence ID" value="NZ_CP097290.1"/>
</dbReference>
<evidence type="ECO:0000259" key="1">
    <source>
        <dbReference type="Pfam" id="PF03756"/>
    </source>
</evidence>
<dbReference type="EMBL" id="CP097290">
    <property type="protein sequence ID" value="UQT61998.1"/>
    <property type="molecule type" value="Genomic_DNA"/>
</dbReference>
<feature type="domain" description="A-factor biosynthesis hotdog" evidence="1">
    <location>
        <begin position="135"/>
        <end position="262"/>
    </location>
</feature>
<evidence type="ECO:0000313" key="3">
    <source>
        <dbReference type="Proteomes" id="UP000829992"/>
    </source>
</evidence>
<evidence type="ECO:0000313" key="2">
    <source>
        <dbReference type="EMBL" id="UQT61998.1"/>
    </source>
</evidence>
<dbReference type="Proteomes" id="UP000829992">
    <property type="component" value="Plasmid p1"/>
</dbReference>
<dbReference type="Pfam" id="PF03756">
    <property type="entry name" value="AfsA"/>
    <property type="match status" value="2"/>
</dbReference>
<dbReference type="InterPro" id="IPR005509">
    <property type="entry name" value="AfsA_hotdog_dom"/>
</dbReference>
<sequence length="277" mass="30424">MTALLSETARRRTELVVDSSDTFFFDHTLDHIPGMLLFSALLDAAWQSEHDSAEAAGVSPPGLSGRLRADVRFTKLCELNQPTALTVSSEGDVWQASAVQSEHTVCTADFGFVHANPQVYPLGQVVGTEPAVADLVHRHRDANILVGRTYRGADGLCQALLLAAPPGHPLRSIDPDYRTPVEIVEAVRQFVIAIEHTEYGIAIDTQMLWLSVDMDIPLRIPRSIPVTLRYTHRDGERRRATSGITLIEAVTGAELGTLTFSWCNLSPSHYARMRGKS</sequence>
<keyword evidence="3" id="KW-1185">Reference proteome</keyword>
<keyword evidence="2" id="KW-0614">Plasmid</keyword>
<protein>
    <recommendedName>
        <fullName evidence="1">A-factor biosynthesis hotdog domain-containing protein</fullName>
    </recommendedName>
</protein>
<geneLocation type="plasmid" evidence="2 3">
    <name>p1</name>
</geneLocation>